<evidence type="ECO:0000256" key="1">
    <source>
        <dbReference type="ARBA" id="ARBA00006654"/>
    </source>
</evidence>
<keyword evidence="4 6" id="KW-0547">Nucleotide-binding</keyword>
<dbReference type="InterPro" id="IPR036907">
    <property type="entry name" value="5'-Nucleotdase_C_sf"/>
</dbReference>
<name>A0A9W9C8Y6_9PLEO</name>
<evidence type="ECO:0008006" key="11">
    <source>
        <dbReference type="Google" id="ProtNLM"/>
    </source>
</evidence>
<feature type="domain" description="5'-Nucleotidase C-terminal" evidence="8">
    <location>
        <begin position="348"/>
        <end position="504"/>
    </location>
</feature>
<evidence type="ECO:0000256" key="6">
    <source>
        <dbReference type="RuleBase" id="RU362119"/>
    </source>
</evidence>
<dbReference type="GeneID" id="80911532"/>
<keyword evidence="2" id="KW-0479">Metal-binding</keyword>
<dbReference type="InterPro" id="IPR004843">
    <property type="entry name" value="Calcineurin-like_PHP"/>
</dbReference>
<dbReference type="PROSITE" id="PS00786">
    <property type="entry name" value="5_NUCLEOTIDASE_2"/>
    <property type="match status" value="1"/>
</dbReference>
<evidence type="ECO:0000256" key="5">
    <source>
        <dbReference type="ARBA" id="ARBA00022801"/>
    </source>
</evidence>
<protein>
    <recommendedName>
        <fullName evidence="11">5'-nucleotidase</fullName>
    </recommendedName>
</protein>
<dbReference type="SUPFAM" id="SSF56300">
    <property type="entry name" value="Metallo-dependent phosphatases"/>
    <property type="match status" value="1"/>
</dbReference>
<dbReference type="Pfam" id="PF00149">
    <property type="entry name" value="Metallophos"/>
    <property type="match status" value="1"/>
</dbReference>
<accession>A0A9W9C8Y6</accession>
<feature type="signal peptide" evidence="6">
    <location>
        <begin position="1"/>
        <end position="21"/>
    </location>
</feature>
<evidence type="ECO:0000256" key="4">
    <source>
        <dbReference type="ARBA" id="ARBA00022741"/>
    </source>
</evidence>
<reference evidence="9" key="1">
    <citation type="submission" date="2022-10" db="EMBL/GenBank/DDBJ databases">
        <title>Tapping the CABI collections for fungal endophytes: first genome assemblies for Collariella, Neodidymelliopsis, Ascochyta clinopodiicola, Didymella pomorum, Didymosphaeria variabile, Neocosmospora piperis and Neocucurbitaria cava.</title>
        <authorList>
            <person name="Hill R."/>
        </authorList>
    </citation>
    <scope>NUCLEOTIDE SEQUENCE</scope>
    <source>
        <strain evidence="9">IMI 356815</strain>
    </source>
</reference>
<comment type="similarity">
    <text evidence="1 6">Belongs to the 5'-nucleotidase family.</text>
</comment>
<dbReference type="PRINTS" id="PR01607">
    <property type="entry name" value="APYRASEFAMLY"/>
</dbReference>
<sequence length="563" mass="61149">MKGSVMKASLIALSALGLASATAKEEVLFTKRHMKRGLDCDGNYNISFFHINDVHAHLDEFSSSGTDCTNPARGCYGGYSRVKHVIDTQRPNHNDSLWLNVGDEFQGTLFYSYYRGEKIAETMNQLGFDAMTLGNHEFDGGDEELGAFLQNLTNIPIISANIHSTNAILNKTIKPYHIFWEKGLALIGVTTEDTASISNPSNGTTFSSAVEAVQNAIDEIKATTNITRIAAITHIGYDKDQELAAQTSGLQLIMGGHSHTLLGNMTGAEGSYPTITTNKDGDEVFIVTAYRWGEYVGYIDVTYDEAGKILAYHGAPIHLTNTTKQDEGLQAQIDAWRGPFEEFAKEVLGVSNVELDQTTCQQKECLLGDFMADAMYTYRKDAGEDVDFAIINAGGIRATIDTGDITRGEVLTSFPFGNSIVELTISGADLRKVLEGIVSGVSQTNGKEVTSFLQISSSLRITYDPSQAVGSQLVSASVNNATLDDAAEYRYVTLDFIAGGGDNFFEPTSEFVTLDTQDEVLVQYITKTTPVDIALDGRIEAVGGSEAEKRAIGIAGRRWAQKE</sequence>
<dbReference type="PANTHER" id="PTHR11575:SF24">
    <property type="entry name" value="5'-NUCLEOTIDASE"/>
    <property type="match status" value="1"/>
</dbReference>
<gene>
    <name evidence="9" type="ORF">N0V89_008002</name>
</gene>
<dbReference type="PANTHER" id="PTHR11575">
    <property type="entry name" value="5'-NUCLEOTIDASE-RELATED"/>
    <property type="match status" value="1"/>
</dbReference>
<dbReference type="OrthoDB" id="7722975at2759"/>
<feature type="domain" description="Calcineurin-like phosphoesterase" evidence="7">
    <location>
        <begin position="47"/>
        <end position="260"/>
    </location>
</feature>
<dbReference type="Gene3D" id="3.90.780.10">
    <property type="entry name" value="5'-Nucleotidase, C-terminal domain"/>
    <property type="match status" value="1"/>
</dbReference>
<feature type="chain" id="PRO_5041019553" description="5'-nucleotidase" evidence="6">
    <location>
        <begin position="22"/>
        <end position="563"/>
    </location>
</feature>
<comment type="caution">
    <text evidence="9">The sequence shown here is derived from an EMBL/GenBank/DDBJ whole genome shotgun (WGS) entry which is preliminary data.</text>
</comment>
<dbReference type="CDD" id="cd07409">
    <property type="entry name" value="MPP_CD73_N"/>
    <property type="match status" value="1"/>
</dbReference>
<dbReference type="InterPro" id="IPR029052">
    <property type="entry name" value="Metallo-depent_PP-like"/>
</dbReference>
<dbReference type="GO" id="GO:0000166">
    <property type="term" value="F:nucleotide binding"/>
    <property type="evidence" value="ECO:0007669"/>
    <property type="project" value="UniProtKB-KW"/>
</dbReference>
<proteinExistence type="inferred from homology"/>
<evidence type="ECO:0000256" key="3">
    <source>
        <dbReference type="ARBA" id="ARBA00022729"/>
    </source>
</evidence>
<dbReference type="GO" id="GO:0009166">
    <property type="term" value="P:nucleotide catabolic process"/>
    <property type="evidence" value="ECO:0007669"/>
    <property type="project" value="InterPro"/>
</dbReference>
<dbReference type="EMBL" id="JAPEUX010000006">
    <property type="protein sequence ID" value="KAJ4349387.1"/>
    <property type="molecule type" value="Genomic_DNA"/>
</dbReference>
<evidence type="ECO:0000256" key="2">
    <source>
        <dbReference type="ARBA" id="ARBA00022723"/>
    </source>
</evidence>
<organism evidence="9 10">
    <name type="scientific">Didymosphaeria variabile</name>
    <dbReference type="NCBI Taxonomy" id="1932322"/>
    <lineage>
        <taxon>Eukaryota</taxon>
        <taxon>Fungi</taxon>
        <taxon>Dikarya</taxon>
        <taxon>Ascomycota</taxon>
        <taxon>Pezizomycotina</taxon>
        <taxon>Dothideomycetes</taxon>
        <taxon>Pleosporomycetidae</taxon>
        <taxon>Pleosporales</taxon>
        <taxon>Massarineae</taxon>
        <taxon>Didymosphaeriaceae</taxon>
        <taxon>Didymosphaeria</taxon>
    </lineage>
</organism>
<dbReference type="FunFam" id="3.60.21.10:FF:000020">
    <property type="entry name" value="NT5E isoform 4"/>
    <property type="match status" value="1"/>
</dbReference>
<dbReference type="Gene3D" id="3.60.21.10">
    <property type="match status" value="1"/>
</dbReference>
<dbReference type="InterPro" id="IPR008334">
    <property type="entry name" value="5'-Nucleotdase_C"/>
</dbReference>
<dbReference type="InterPro" id="IPR006146">
    <property type="entry name" value="5'-Nucleotdase_CS"/>
</dbReference>
<dbReference type="GO" id="GO:0046872">
    <property type="term" value="F:metal ion binding"/>
    <property type="evidence" value="ECO:0007669"/>
    <property type="project" value="UniProtKB-KW"/>
</dbReference>
<dbReference type="Proteomes" id="UP001140513">
    <property type="component" value="Unassembled WGS sequence"/>
</dbReference>
<evidence type="ECO:0000313" key="9">
    <source>
        <dbReference type="EMBL" id="KAJ4349387.1"/>
    </source>
</evidence>
<dbReference type="AlphaFoldDB" id="A0A9W9C8Y6"/>
<evidence type="ECO:0000259" key="7">
    <source>
        <dbReference type="Pfam" id="PF00149"/>
    </source>
</evidence>
<dbReference type="InterPro" id="IPR006179">
    <property type="entry name" value="5_nucleotidase/apyrase"/>
</dbReference>
<dbReference type="GO" id="GO:0016788">
    <property type="term" value="F:hydrolase activity, acting on ester bonds"/>
    <property type="evidence" value="ECO:0007669"/>
    <property type="project" value="InterPro"/>
</dbReference>
<dbReference type="SUPFAM" id="SSF55816">
    <property type="entry name" value="5'-nucleotidase (syn. UDP-sugar hydrolase), C-terminal domain"/>
    <property type="match status" value="1"/>
</dbReference>
<keyword evidence="3 6" id="KW-0732">Signal</keyword>
<keyword evidence="10" id="KW-1185">Reference proteome</keyword>
<dbReference type="Pfam" id="PF02872">
    <property type="entry name" value="5_nucleotid_C"/>
    <property type="match status" value="1"/>
</dbReference>
<evidence type="ECO:0000313" key="10">
    <source>
        <dbReference type="Proteomes" id="UP001140513"/>
    </source>
</evidence>
<keyword evidence="5 6" id="KW-0378">Hydrolase</keyword>
<dbReference type="RefSeq" id="XP_056068317.1">
    <property type="nucleotide sequence ID" value="XM_056216761.1"/>
</dbReference>
<evidence type="ECO:0000259" key="8">
    <source>
        <dbReference type="Pfam" id="PF02872"/>
    </source>
</evidence>